<evidence type="ECO:0008006" key="2">
    <source>
        <dbReference type="Google" id="ProtNLM"/>
    </source>
</evidence>
<dbReference type="EMBL" id="KL367545">
    <property type="protein sequence ID" value="KFD65044.1"/>
    <property type="molecule type" value="Genomic_DNA"/>
</dbReference>
<dbReference type="Proteomes" id="UP000030758">
    <property type="component" value="Unassembled WGS sequence"/>
</dbReference>
<sequence length="159" mass="17420">MLTAVVAAEPVSRRIHLLDQRSGMDFLVDAGAAVSLLLANQILSNLHCQRKPSNASVHAINGTPVAVHGSKTLIVHFDVLPPAKWTFIVANVETAIIGADFIHHHRLVVDLANSRVFQSRECIDEAHGSTAAVVTVKKDKFGELLKRFVETQEQKPFIE</sequence>
<evidence type="ECO:0000313" key="1">
    <source>
        <dbReference type="EMBL" id="KFD65044.1"/>
    </source>
</evidence>
<accession>A0A085N6E8</accession>
<dbReference type="InterPro" id="IPR021109">
    <property type="entry name" value="Peptidase_aspartic_dom_sf"/>
</dbReference>
<dbReference type="AlphaFoldDB" id="A0A085N6E8"/>
<gene>
    <name evidence="1" type="ORF">M514_12552</name>
</gene>
<proteinExistence type="predicted"/>
<name>A0A085N6E8_9BILA</name>
<reference evidence="1" key="1">
    <citation type="journal article" date="2014" name="Nat. Genet.">
        <title>Genome and transcriptome of the porcine whipworm Trichuris suis.</title>
        <authorList>
            <person name="Jex A.R."/>
            <person name="Nejsum P."/>
            <person name="Schwarz E.M."/>
            <person name="Hu L."/>
            <person name="Young N.D."/>
            <person name="Hall R.S."/>
            <person name="Korhonen P.K."/>
            <person name="Liao S."/>
            <person name="Thamsborg S."/>
            <person name="Xia J."/>
            <person name="Xu P."/>
            <person name="Wang S."/>
            <person name="Scheerlinck J.P."/>
            <person name="Hofmann A."/>
            <person name="Sternberg P.W."/>
            <person name="Wang J."/>
            <person name="Gasser R.B."/>
        </authorList>
    </citation>
    <scope>NUCLEOTIDE SEQUENCE [LARGE SCALE GENOMIC DNA]</scope>
    <source>
        <strain evidence="1">DCEP-RM93F</strain>
    </source>
</reference>
<dbReference type="Gene3D" id="2.40.70.10">
    <property type="entry name" value="Acid Proteases"/>
    <property type="match status" value="1"/>
</dbReference>
<dbReference type="SUPFAM" id="SSF50630">
    <property type="entry name" value="Acid proteases"/>
    <property type="match status" value="1"/>
</dbReference>
<protein>
    <recommendedName>
        <fullName evidence="2">Peptidase A2 domain-containing protein</fullName>
    </recommendedName>
</protein>
<organism evidence="1">
    <name type="scientific">Trichuris suis</name>
    <name type="common">pig whipworm</name>
    <dbReference type="NCBI Taxonomy" id="68888"/>
    <lineage>
        <taxon>Eukaryota</taxon>
        <taxon>Metazoa</taxon>
        <taxon>Ecdysozoa</taxon>
        <taxon>Nematoda</taxon>
        <taxon>Enoplea</taxon>
        <taxon>Dorylaimia</taxon>
        <taxon>Trichinellida</taxon>
        <taxon>Trichuridae</taxon>
        <taxon>Trichuris</taxon>
    </lineage>
</organism>